<accession>A0A6N6VUL3</accession>
<keyword evidence="2" id="KW-0815">Transposition</keyword>
<dbReference type="PANTHER" id="PTHR35528:SF3">
    <property type="entry name" value="BLL1675 PROTEIN"/>
    <property type="match status" value="1"/>
</dbReference>
<dbReference type="NCBIfam" id="NF033587">
    <property type="entry name" value="transpos_IS6"/>
    <property type="match status" value="1"/>
</dbReference>
<dbReference type="SUPFAM" id="SSF53098">
    <property type="entry name" value="Ribonuclease H-like"/>
    <property type="match status" value="1"/>
</dbReference>
<dbReference type="Proteomes" id="UP000437748">
    <property type="component" value="Unassembled WGS sequence"/>
</dbReference>
<dbReference type="GO" id="GO:0006310">
    <property type="term" value="P:DNA recombination"/>
    <property type="evidence" value="ECO:0007669"/>
    <property type="project" value="UniProtKB-KW"/>
</dbReference>
<keyword evidence="3" id="KW-0238">DNA-binding</keyword>
<evidence type="ECO:0000256" key="2">
    <source>
        <dbReference type="ARBA" id="ARBA00022578"/>
    </source>
</evidence>
<dbReference type="GO" id="GO:0032196">
    <property type="term" value="P:transposition"/>
    <property type="evidence" value="ECO:0007669"/>
    <property type="project" value="UniProtKB-KW"/>
</dbReference>
<dbReference type="InterPro" id="IPR047930">
    <property type="entry name" value="Transpos_IS6"/>
</dbReference>
<reference evidence="6 7" key="1">
    <citation type="submission" date="2019-10" db="EMBL/GenBank/DDBJ databases">
        <title>New species of Slilvanegrellaceae.</title>
        <authorList>
            <person name="Pitt A."/>
            <person name="Hahn M.W."/>
        </authorList>
    </citation>
    <scope>NUCLEOTIDE SEQUENCE [LARGE SCALE GENOMIC DNA]</scope>
    <source>
        <strain evidence="6 7">SP-Ram-0.45-NSY-1</strain>
    </source>
</reference>
<dbReference type="InterPro" id="IPR012337">
    <property type="entry name" value="RNaseH-like_sf"/>
</dbReference>
<protein>
    <submittedName>
        <fullName evidence="6">IS6 family transposase</fullName>
    </submittedName>
</protein>
<dbReference type="OrthoDB" id="4315389at2"/>
<sequence length="129" mass="15344">MDETFIKVKGVWHYLYRAMDKVGQRIDFYLSKQRDAASAKLFFQMAIRSSGKPEKINIDKSVSNTSSLNNINRDYKQNLQIKIRQNEYLNNMKEQDHRFIKKMCKAMLWFYSLKSTRATLCGIELHHML</sequence>
<evidence type="ECO:0000256" key="1">
    <source>
        <dbReference type="ARBA" id="ARBA00002286"/>
    </source>
</evidence>
<dbReference type="Gene3D" id="3.30.420.10">
    <property type="entry name" value="Ribonuclease H-like superfamily/Ribonuclease H"/>
    <property type="match status" value="1"/>
</dbReference>
<proteinExistence type="predicted"/>
<dbReference type="InterPro" id="IPR036397">
    <property type="entry name" value="RNaseH_sf"/>
</dbReference>
<dbReference type="InterPro" id="IPR052183">
    <property type="entry name" value="IS_Transposase"/>
</dbReference>
<keyword evidence="4" id="KW-0233">DNA recombination</keyword>
<dbReference type="Pfam" id="PF13610">
    <property type="entry name" value="DDE_Tnp_IS240"/>
    <property type="match status" value="1"/>
</dbReference>
<dbReference type="AlphaFoldDB" id="A0A6N6VUL3"/>
<evidence type="ECO:0000256" key="4">
    <source>
        <dbReference type="ARBA" id="ARBA00023172"/>
    </source>
</evidence>
<dbReference type="InterPro" id="IPR032874">
    <property type="entry name" value="DDE_dom"/>
</dbReference>
<gene>
    <name evidence="6" type="ORF">GCL60_04080</name>
</gene>
<comment type="caution">
    <text evidence="6">The sequence shown here is derived from an EMBL/GenBank/DDBJ whole genome shotgun (WGS) entry which is preliminary data.</text>
</comment>
<organism evidence="6 7">
    <name type="scientific">Silvanigrella paludirubra</name>
    <dbReference type="NCBI Taxonomy" id="2499159"/>
    <lineage>
        <taxon>Bacteria</taxon>
        <taxon>Pseudomonadati</taxon>
        <taxon>Bdellovibrionota</taxon>
        <taxon>Oligoflexia</taxon>
        <taxon>Silvanigrellales</taxon>
        <taxon>Silvanigrellaceae</taxon>
        <taxon>Silvanigrella</taxon>
    </lineage>
</organism>
<comment type="function">
    <text evidence="1">Involved in the transposition of the insertion sequence.</text>
</comment>
<feature type="domain" description="DDE" evidence="5">
    <location>
        <begin position="1"/>
        <end position="129"/>
    </location>
</feature>
<evidence type="ECO:0000256" key="3">
    <source>
        <dbReference type="ARBA" id="ARBA00023125"/>
    </source>
</evidence>
<name>A0A6N6VUL3_9BACT</name>
<evidence type="ECO:0000259" key="5">
    <source>
        <dbReference type="Pfam" id="PF13610"/>
    </source>
</evidence>
<dbReference type="PANTHER" id="PTHR35528">
    <property type="entry name" value="BLL1675 PROTEIN"/>
    <property type="match status" value="1"/>
</dbReference>
<evidence type="ECO:0000313" key="7">
    <source>
        <dbReference type="Proteomes" id="UP000437748"/>
    </source>
</evidence>
<evidence type="ECO:0000313" key="6">
    <source>
        <dbReference type="EMBL" id="KAB8039439.1"/>
    </source>
</evidence>
<dbReference type="GO" id="GO:0003677">
    <property type="term" value="F:DNA binding"/>
    <property type="evidence" value="ECO:0007669"/>
    <property type="project" value="UniProtKB-KW"/>
</dbReference>
<dbReference type="RefSeq" id="WP_153418664.1">
    <property type="nucleotide sequence ID" value="NZ_WFLM01000002.1"/>
</dbReference>
<keyword evidence="7" id="KW-1185">Reference proteome</keyword>
<dbReference type="EMBL" id="WFLM01000002">
    <property type="protein sequence ID" value="KAB8039439.1"/>
    <property type="molecule type" value="Genomic_DNA"/>
</dbReference>